<evidence type="ECO:0000313" key="2">
    <source>
        <dbReference type="Proteomes" id="UP000238362"/>
    </source>
</evidence>
<comment type="caution">
    <text evidence="1">The sequence shown here is derived from an EMBL/GenBank/DDBJ whole genome shotgun (WGS) entry which is preliminary data.</text>
</comment>
<accession>A0A2T0LNH5</accession>
<name>A0A2T0LNH5_9PSEU</name>
<reference evidence="1 2" key="1">
    <citation type="submission" date="2018-03" db="EMBL/GenBank/DDBJ databases">
        <title>Genomic Encyclopedia of Type Strains, Phase III (KMG-III): the genomes of soil and plant-associated and newly described type strains.</title>
        <authorList>
            <person name="Whitman W."/>
        </authorList>
    </citation>
    <scope>NUCLEOTIDE SEQUENCE [LARGE SCALE GENOMIC DNA]</scope>
    <source>
        <strain evidence="1 2">CGMCC 4.7125</strain>
    </source>
</reference>
<protein>
    <submittedName>
        <fullName evidence="1">Uncharacterized protein</fullName>
    </submittedName>
</protein>
<dbReference type="AlphaFoldDB" id="A0A2T0LNH5"/>
<proteinExistence type="predicted"/>
<keyword evidence="2" id="KW-1185">Reference proteome</keyword>
<gene>
    <name evidence="1" type="ORF">B0I33_111223</name>
</gene>
<dbReference type="EMBL" id="PVNH01000011">
    <property type="protein sequence ID" value="PRX44709.1"/>
    <property type="molecule type" value="Genomic_DNA"/>
</dbReference>
<dbReference type="Proteomes" id="UP000238362">
    <property type="component" value="Unassembled WGS sequence"/>
</dbReference>
<organism evidence="1 2">
    <name type="scientific">Prauserella shujinwangii</name>
    <dbReference type="NCBI Taxonomy" id="1453103"/>
    <lineage>
        <taxon>Bacteria</taxon>
        <taxon>Bacillati</taxon>
        <taxon>Actinomycetota</taxon>
        <taxon>Actinomycetes</taxon>
        <taxon>Pseudonocardiales</taxon>
        <taxon>Pseudonocardiaceae</taxon>
        <taxon>Prauserella</taxon>
    </lineage>
</organism>
<evidence type="ECO:0000313" key="1">
    <source>
        <dbReference type="EMBL" id="PRX44709.1"/>
    </source>
</evidence>
<sequence length="72" mass="7934">MGTRKAPEWLTAGQQQHLIVEVRIDDAGATFFRTRCGWLVWPCRIDSHLVGPIRCQTCAWLAGGTPAKAGAR</sequence>